<dbReference type="GO" id="GO:0005759">
    <property type="term" value="C:mitochondrial matrix"/>
    <property type="evidence" value="ECO:0007669"/>
    <property type="project" value="UniProtKB-SubCell"/>
</dbReference>
<evidence type="ECO:0000259" key="7">
    <source>
        <dbReference type="Pfam" id="PF25455"/>
    </source>
</evidence>
<dbReference type="InterPro" id="IPR017703">
    <property type="entry name" value="YgfZ/GCV_T_CS"/>
</dbReference>
<dbReference type="NCBIfam" id="TIGR03317">
    <property type="entry name" value="ygfZ_signature"/>
    <property type="match status" value="1"/>
</dbReference>
<dbReference type="EMBL" id="MU864350">
    <property type="protein sequence ID" value="KAK4193654.1"/>
    <property type="molecule type" value="Genomic_DNA"/>
</dbReference>
<feature type="region of interest" description="Disordered" evidence="6">
    <location>
        <begin position="299"/>
        <end position="319"/>
    </location>
</feature>
<evidence type="ECO:0000256" key="2">
    <source>
        <dbReference type="ARBA" id="ARBA00022946"/>
    </source>
</evidence>
<dbReference type="Pfam" id="PF25455">
    <property type="entry name" value="Beta-barrel_CAF17_C"/>
    <property type="match status" value="1"/>
</dbReference>
<accession>A0AAN6X446</accession>
<proteinExistence type="inferred from homology"/>
<keyword evidence="3" id="KW-0496">Mitochondrion</keyword>
<keyword evidence="2" id="KW-0809">Transit peptide</keyword>
<dbReference type="GO" id="GO:0016740">
    <property type="term" value="F:transferase activity"/>
    <property type="evidence" value="ECO:0007669"/>
    <property type="project" value="UniProtKB-KW"/>
</dbReference>
<evidence type="ECO:0000256" key="6">
    <source>
        <dbReference type="SAM" id="MobiDB-lite"/>
    </source>
</evidence>
<reference evidence="8" key="2">
    <citation type="submission" date="2023-05" db="EMBL/GenBank/DDBJ databases">
        <authorList>
            <consortium name="Lawrence Berkeley National Laboratory"/>
            <person name="Steindorff A."/>
            <person name="Hensen N."/>
            <person name="Bonometti L."/>
            <person name="Westerberg I."/>
            <person name="Brannstrom I.O."/>
            <person name="Guillou S."/>
            <person name="Cros-Aarteil S."/>
            <person name="Calhoun S."/>
            <person name="Haridas S."/>
            <person name="Kuo A."/>
            <person name="Mondo S."/>
            <person name="Pangilinan J."/>
            <person name="Riley R."/>
            <person name="Labutti K."/>
            <person name="Andreopoulos B."/>
            <person name="Lipzen A."/>
            <person name="Chen C."/>
            <person name="Yanf M."/>
            <person name="Daum C."/>
            <person name="Ng V."/>
            <person name="Clum A."/>
            <person name="Ohm R."/>
            <person name="Martin F."/>
            <person name="Silar P."/>
            <person name="Natvig D."/>
            <person name="Lalanne C."/>
            <person name="Gautier V."/>
            <person name="Ament-Velasquez S.L."/>
            <person name="Kruys A."/>
            <person name="Hutchinson M.I."/>
            <person name="Powell A.J."/>
            <person name="Barry K."/>
            <person name="Miller A.N."/>
            <person name="Grigoriev I.V."/>
            <person name="Debuchy R."/>
            <person name="Gladieux P."/>
            <person name="Thoren M.H."/>
            <person name="Johannesson H."/>
        </authorList>
    </citation>
    <scope>NUCLEOTIDE SEQUENCE</scope>
    <source>
        <strain evidence="8">PSN309</strain>
    </source>
</reference>
<evidence type="ECO:0000313" key="8">
    <source>
        <dbReference type="EMBL" id="KAK4193654.1"/>
    </source>
</evidence>
<dbReference type="SUPFAM" id="SSF103025">
    <property type="entry name" value="Folate-binding domain"/>
    <property type="match status" value="1"/>
</dbReference>
<dbReference type="Gene3D" id="3.30.1360.120">
    <property type="entry name" value="Probable tRNA modification gtpase trme, domain 1"/>
    <property type="match status" value="1"/>
</dbReference>
<comment type="caution">
    <text evidence="8">The sequence shown here is derived from an EMBL/GenBank/DDBJ whole genome shotgun (WGS) entry which is preliminary data.</text>
</comment>
<comment type="similarity">
    <text evidence="4">Belongs to the GcvT family. CAF17/IBA57 subfamily.</text>
</comment>
<dbReference type="InterPro" id="IPR027266">
    <property type="entry name" value="TrmE/GcvT-like"/>
</dbReference>
<organism evidence="8 9">
    <name type="scientific">Podospora australis</name>
    <dbReference type="NCBI Taxonomy" id="1536484"/>
    <lineage>
        <taxon>Eukaryota</taxon>
        <taxon>Fungi</taxon>
        <taxon>Dikarya</taxon>
        <taxon>Ascomycota</taxon>
        <taxon>Pezizomycotina</taxon>
        <taxon>Sordariomycetes</taxon>
        <taxon>Sordariomycetidae</taxon>
        <taxon>Sordariales</taxon>
        <taxon>Podosporaceae</taxon>
        <taxon>Podospora</taxon>
    </lineage>
</organism>
<dbReference type="InterPro" id="IPR045179">
    <property type="entry name" value="YgfZ/GcvT"/>
</dbReference>
<dbReference type="Proteomes" id="UP001302126">
    <property type="component" value="Unassembled WGS sequence"/>
</dbReference>
<keyword evidence="9" id="KW-1185">Reference proteome</keyword>
<protein>
    <recommendedName>
        <fullName evidence="5">Iron-sulfur cluster assembly factor IBA57 homolog, mitochondrial</fullName>
    </recommendedName>
</protein>
<dbReference type="InterPro" id="IPR057460">
    <property type="entry name" value="CAF17_C"/>
</dbReference>
<feature type="domain" description="CAF17 C-terminal" evidence="7">
    <location>
        <begin position="280"/>
        <end position="395"/>
    </location>
</feature>
<name>A0AAN6X446_9PEZI</name>
<reference evidence="8" key="1">
    <citation type="journal article" date="2023" name="Mol. Phylogenet. Evol.">
        <title>Genome-scale phylogeny and comparative genomics of the fungal order Sordariales.</title>
        <authorList>
            <person name="Hensen N."/>
            <person name="Bonometti L."/>
            <person name="Westerberg I."/>
            <person name="Brannstrom I.O."/>
            <person name="Guillou S."/>
            <person name="Cros-Aarteil S."/>
            <person name="Calhoun S."/>
            <person name="Haridas S."/>
            <person name="Kuo A."/>
            <person name="Mondo S."/>
            <person name="Pangilinan J."/>
            <person name="Riley R."/>
            <person name="LaButti K."/>
            <person name="Andreopoulos B."/>
            <person name="Lipzen A."/>
            <person name="Chen C."/>
            <person name="Yan M."/>
            <person name="Daum C."/>
            <person name="Ng V."/>
            <person name="Clum A."/>
            <person name="Steindorff A."/>
            <person name="Ohm R.A."/>
            <person name="Martin F."/>
            <person name="Silar P."/>
            <person name="Natvig D.O."/>
            <person name="Lalanne C."/>
            <person name="Gautier V."/>
            <person name="Ament-Velasquez S.L."/>
            <person name="Kruys A."/>
            <person name="Hutchinson M.I."/>
            <person name="Powell A.J."/>
            <person name="Barry K."/>
            <person name="Miller A.N."/>
            <person name="Grigoriev I.V."/>
            <person name="Debuchy R."/>
            <person name="Gladieux P."/>
            <person name="Hiltunen Thoren M."/>
            <person name="Johannesson H."/>
        </authorList>
    </citation>
    <scope>NUCLEOTIDE SEQUENCE</scope>
    <source>
        <strain evidence="8">PSN309</strain>
    </source>
</reference>
<evidence type="ECO:0000256" key="5">
    <source>
        <dbReference type="ARBA" id="ARBA00093637"/>
    </source>
</evidence>
<sequence length="405" mass="43503">MQPLRRRIAPLSRDLPRCLSRSSPLHAVSSTSASGSHVRTFSATHFPPGPVLIPLTSRKLISVSGPEAAKFLQGVVTANLLCSPAKDAPPRIDVPGHYAAFLTAQGRILHDVFIYLDQFASTPPGESFLIECDADEAANLAKHIKRYKLRAKFNVRLLDDPSEVSIWQALGAASSASAASPSASVINALLMQDSRAPGMGDRILLSSEGSALRSGELEEKTEYTLHRYLHGVPEGQKEILRDTALPHETNLDVMGAIDFRKGCYVGQELTIRTEHRGVVRKRVLPVMLYGSESAAPERLEVSSEDNNAEKVAPGTSIGRVGKKGRSAGKWLAGMGNVGLAICRLETMTDLVLPGESSTGGGGFTAGDEFEVATVGEGSEGEGEKTKMKAFVPDWLREKLSQKGQH</sequence>
<dbReference type="AlphaFoldDB" id="A0AAN6X446"/>
<gene>
    <name evidence="8" type="ORF">QBC35DRAFT_421763</name>
</gene>
<comment type="subcellular location">
    <subcellularLocation>
        <location evidence="1">Mitochondrion matrix</location>
    </subcellularLocation>
</comment>
<dbReference type="PANTHER" id="PTHR22602">
    <property type="entry name" value="TRANSFERASE CAF17, MITOCHONDRIAL-RELATED"/>
    <property type="match status" value="1"/>
</dbReference>
<dbReference type="GO" id="GO:0016226">
    <property type="term" value="P:iron-sulfur cluster assembly"/>
    <property type="evidence" value="ECO:0007669"/>
    <property type="project" value="TreeGrafter"/>
</dbReference>
<dbReference type="PANTHER" id="PTHR22602:SF0">
    <property type="entry name" value="TRANSFERASE CAF17, MITOCHONDRIAL-RELATED"/>
    <property type="match status" value="1"/>
</dbReference>
<evidence type="ECO:0000313" key="9">
    <source>
        <dbReference type="Proteomes" id="UP001302126"/>
    </source>
</evidence>
<evidence type="ECO:0000256" key="1">
    <source>
        <dbReference type="ARBA" id="ARBA00004305"/>
    </source>
</evidence>
<keyword evidence="8" id="KW-0808">Transferase</keyword>
<evidence type="ECO:0000256" key="4">
    <source>
        <dbReference type="ARBA" id="ARBA00093447"/>
    </source>
</evidence>
<evidence type="ECO:0000256" key="3">
    <source>
        <dbReference type="ARBA" id="ARBA00023128"/>
    </source>
</evidence>